<name>A0A165XA06_9AGAM</name>
<dbReference type="CDD" id="cd00519">
    <property type="entry name" value="Lipase_3"/>
    <property type="match status" value="1"/>
</dbReference>
<dbReference type="Pfam" id="PF01764">
    <property type="entry name" value="Lipase_3"/>
    <property type="match status" value="1"/>
</dbReference>
<gene>
    <name evidence="7" type="ORF">FIBSPDRAFT_840367</name>
</gene>
<keyword evidence="5" id="KW-0732">Signal</keyword>
<evidence type="ECO:0000313" key="7">
    <source>
        <dbReference type="EMBL" id="KZP08346.1"/>
    </source>
</evidence>
<dbReference type="InterPro" id="IPR029058">
    <property type="entry name" value="AB_hydrolase_fold"/>
</dbReference>
<proteinExistence type="inferred from homology"/>
<keyword evidence="8" id="KW-1185">Reference proteome</keyword>
<dbReference type="STRING" id="436010.A0A165XA06"/>
<comment type="similarity">
    <text evidence="2">Belongs to the AB hydrolase superfamily. Lipase family. Class 3 subfamily.</text>
</comment>
<dbReference type="AlphaFoldDB" id="A0A165XA06"/>
<feature type="chain" id="PRO_5007868842" evidence="5">
    <location>
        <begin position="19"/>
        <end position="297"/>
    </location>
</feature>
<evidence type="ECO:0000256" key="1">
    <source>
        <dbReference type="ARBA" id="ARBA00023157"/>
    </source>
</evidence>
<feature type="domain" description="Fungal lipase-type" evidence="6">
    <location>
        <begin position="99"/>
        <end position="238"/>
    </location>
</feature>
<evidence type="ECO:0000256" key="4">
    <source>
        <dbReference type="ARBA" id="ARBA00048461"/>
    </source>
</evidence>
<comment type="catalytic activity">
    <reaction evidence="3">
        <text>a diacylglycerol + H2O = a monoacylglycerol + a fatty acid + H(+)</text>
        <dbReference type="Rhea" id="RHEA:32731"/>
        <dbReference type="ChEBI" id="CHEBI:15377"/>
        <dbReference type="ChEBI" id="CHEBI:15378"/>
        <dbReference type="ChEBI" id="CHEBI:17408"/>
        <dbReference type="ChEBI" id="CHEBI:18035"/>
        <dbReference type="ChEBI" id="CHEBI:28868"/>
    </reaction>
</comment>
<dbReference type="EMBL" id="KV417723">
    <property type="protein sequence ID" value="KZP08346.1"/>
    <property type="molecule type" value="Genomic_DNA"/>
</dbReference>
<accession>A0A165XA06</accession>
<feature type="signal peptide" evidence="5">
    <location>
        <begin position="1"/>
        <end position="18"/>
    </location>
</feature>
<dbReference type="OrthoDB" id="426718at2759"/>
<evidence type="ECO:0000256" key="2">
    <source>
        <dbReference type="ARBA" id="ARBA00043996"/>
    </source>
</evidence>
<dbReference type="GO" id="GO:0006629">
    <property type="term" value="P:lipid metabolic process"/>
    <property type="evidence" value="ECO:0007669"/>
    <property type="project" value="InterPro"/>
</dbReference>
<organism evidence="7 8">
    <name type="scientific">Athelia psychrophila</name>
    <dbReference type="NCBI Taxonomy" id="1759441"/>
    <lineage>
        <taxon>Eukaryota</taxon>
        <taxon>Fungi</taxon>
        <taxon>Dikarya</taxon>
        <taxon>Basidiomycota</taxon>
        <taxon>Agaricomycotina</taxon>
        <taxon>Agaricomycetes</taxon>
        <taxon>Agaricomycetidae</taxon>
        <taxon>Atheliales</taxon>
        <taxon>Atheliaceae</taxon>
        <taxon>Athelia</taxon>
    </lineage>
</organism>
<comment type="catalytic activity">
    <reaction evidence="4">
        <text>a monoacylglycerol + H2O = glycerol + a fatty acid + H(+)</text>
        <dbReference type="Rhea" id="RHEA:15245"/>
        <dbReference type="ChEBI" id="CHEBI:15377"/>
        <dbReference type="ChEBI" id="CHEBI:15378"/>
        <dbReference type="ChEBI" id="CHEBI:17408"/>
        <dbReference type="ChEBI" id="CHEBI:17754"/>
        <dbReference type="ChEBI" id="CHEBI:28868"/>
    </reaction>
</comment>
<protein>
    <submittedName>
        <fullName evidence="7">Alpha/beta-hydrolase</fullName>
    </submittedName>
</protein>
<evidence type="ECO:0000259" key="6">
    <source>
        <dbReference type="Pfam" id="PF01764"/>
    </source>
</evidence>
<evidence type="ECO:0000256" key="5">
    <source>
        <dbReference type="SAM" id="SignalP"/>
    </source>
</evidence>
<evidence type="ECO:0000313" key="8">
    <source>
        <dbReference type="Proteomes" id="UP000076532"/>
    </source>
</evidence>
<dbReference type="PANTHER" id="PTHR45856">
    <property type="entry name" value="ALPHA/BETA-HYDROLASES SUPERFAMILY PROTEIN"/>
    <property type="match status" value="1"/>
</dbReference>
<reference evidence="7 8" key="1">
    <citation type="journal article" date="2016" name="Mol. Biol. Evol.">
        <title>Comparative Genomics of Early-Diverging Mushroom-Forming Fungi Provides Insights into the Origins of Lignocellulose Decay Capabilities.</title>
        <authorList>
            <person name="Nagy L.G."/>
            <person name="Riley R."/>
            <person name="Tritt A."/>
            <person name="Adam C."/>
            <person name="Daum C."/>
            <person name="Floudas D."/>
            <person name="Sun H."/>
            <person name="Yadav J.S."/>
            <person name="Pangilinan J."/>
            <person name="Larsson K.H."/>
            <person name="Matsuura K."/>
            <person name="Barry K."/>
            <person name="Labutti K."/>
            <person name="Kuo R."/>
            <person name="Ohm R.A."/>
            <person name="Bhattacharya S.S."/>
            <person name="Shirouzu T."/>
            <person name="Yoshinaga Y."/>
            <person name="Martin F.M."/>
            <person name="Grigoriev I.V."/>
            <person name="Hibbett D.S."/>
        </authorList>
    </citation>
    <scope>NUCLEOTIDE SEQUENCE [LARGE SCALE GENOMIC DNA]</scope>
    <source>
        <strain evidence="7 8">CBS 109695</strain>
    </source>
</reference>
<dbReference type="Gene3D" id="3.40.50.1820">
    <property type="entry name" value="alpha/beta hydrolase"/>
    <property type="match status" value="1"/>
</dbReference>
<keyword evidence="1" id="KW-1015">Disulfide bond</keyword>
<dbReference type="SUPFAM" id="SSF53474">
    <property type="entry name" value="alpha/beta-Hydrolases"/>
    <property type="match status" value="1"/>
</dbReference>
<dbReference type="PANTHER" id="PTHR45856:SF25">
    <property type="entry name" value="FUNGAL LIPASE-LIKE DOMAIN-CONTAINING PROTEIN"/>
    <property type="match status" value="1"/>
</dbReference>
<evidence type="ECO:0000256" key="3">
    <source>
        <dbReference type="ARBA" id="ARBA00047591"/>
    </source>
</evidence>
<dbReference type="InterPro" id="IPR002921">
    <property type="entry name" value="Fungal_lipase-type"/>
</dbReference>
<dbReference type="Proteomes" id="UP000076532">
    <property type="component" value="Unassembled WGS sequence"/>
</dbReference>
<dbReference type="InterPro" id="IPR051218">
    <property type="entry name" value="Sec_MonoDiacylglyc_Lipase"/>
</dbReference>
<sequence>MFSSVIVAALSGALVAQAAPSLLSRQSITGLGTSAIDAFTPYTHFASAGYCAASATADWSCGANCDANPGFVVQASGGDGDAVQYWFVGYDPSTSEVIVSYQGTDPSEIEPLVTDGDFFLTALSSTLFPGVDSSLEIHNGFGKAQADTATDVLAAVKSSMSSHGATAVTVVGHSLGAAIALLTSVYLPLWLPSGTTYKTIGYGLPRVGNQAFADYVDANVKLTHINNMEDPIPICPGEFLGFVHPAGEVHIQDSGEWASCPGQDNSSDQCIVGDVPNITDGSLSNHDGPYNGVTMGC</sequence>